<evidence type="ECO:0000313" key="2">
    <source>
        <dbReference type="Proteomes" id="UP000235073"/>
    </source>
</evidence>
<name>A0A2I1YI28_STRMC</name>
<dbReference type="Proteomes" id="UP000235073">
    <property type="component" value="Unassembled WGS sequence"/>
</dbReference>
<accession>A0A2I1YI28</accession>
<dbReference type="EMBL" id="PKIB01000002">
    <property type="protein sequence ID" value="PLA54537.1"/>
    <property type="molecule type" value="Genomic_DNA"/>
</dbReference>
<proteinExistence type="predicted"/>
<evidence type="ECO:0000313" key="1">
    <source>
        <dbReference type="EMBL" id="PLA54537.1"/>
    </source>
</evidence>
<protein>
    <submittedName>
        <fullName evidence="1">Uncharacterized protein</fullName>
    </submittedName>
</protein>
<dbReference type="AlphaFoldDB" id="A0A2I1YI28"/>
<sequence length="60" mass="7015">MNYLYRYLVRYDLDVKNFEIACSGLPSKNGDKILFARQDLLFTCEFDFGSARGELGEVRR</sequence>
<gene>
    <name evidence="1" type="ORF">CYK21_03950</name>
</gene>
<reference evidence="1 2" key="1">
    <citation type="submission" date="2017-12" db="EMBL/GenBank/DDBJ databases">
        <title>Phylogenetic diversity of female urinary microbiome.</title>
        <authorList>
            <person name="Thomas-White K."/>
            <person name="Wolfe A.J."/>
        </authorList>
    </citation>
    <scope>NUCLEOTIDE SEQUENCE [LARGE SCALE GENOMIC DNA]</scope>
    <source>
        <strain evidence="1 2">UMB0733</strain>
    </source>
</reference>
<comment type="caution">
    <text evidence="1">The sequence shown here is derived from an EMBL/GenBank/DDBJ whole genome shotgun (WGS) entry which is preliminary data.</text>
</comment>
<organism evidence="1 2">
    <name type="scientific">Streptococcus macedonicus</name>
    <name type="common">Streptococcus gallolyticus macedonicus</name>
    <dbReference type="NCBI Taxonomy" id="59310"/>
    <lineage>
        <taxon>Bacteria</taxon>
        <taxon>Bacillati</taxon>
        <taxon>Bacillota</taxon>
        <taxon>Bacilli</taxon>
        <taxon>Lactobacillales</taxon>
        <taxon>Streptococcaceae</taxon>
        <taxon>Streptococcus</taxon>
    </lineage>
</organism>